<keyword evidence="3" id="KW-1185">Reference proteome</keyword>
<keyword evidence="1" id="KW-0812">Transmembrane</keyword>
<feature type="transmembrane region" description="Helical" evidence="1">
    <location>
        <begin position="44"/>
        <end position="68"/>
    </location>
</feature>
<keyword evidence="1" id="KW-0472">Membrane</keyword>
<sequence length="165" mass="16687">MSPKRYLGLARAALLLVGAGVFCYGLYVGATIPEPPPNSDGVPTGFAVIFVLLAQSVGAALAHVGYALPAGSGRFRFGPLADRAAVVRAGAATVVFVAALGLLTALGWVLPESLPRAVSGTYAFSWLGAVVGSLTVVVLTAVLAVGTGLWRLVQDEPILGRGADG</sequence>
<keyword evidence="1" id="KW-1133">Transmembrane helix</keyword>
<evidence type="ECO:0000256" key="1">
    <source>
        <dbReference type="SAM" id="Phobius"/>
    </source>
</evidence>
<dbReference type="Proteomes" id="UP001597111">
    <property type="component" value="Unassembled WGS sequence"/>
</dbReference>
<feature type="transmembrane region" description="Helical" evidence="1">
    <location>
        <begin position="89"/>
        <end position="110"/>
    </location>
</feature>
<protein>
    <recommendedName>
        <fullName evidence="4">Tripartite tricarboxylate transporter TctB family protein</fullName>
    </recommendedName>
</protein>
<evidence type="ECO:0000313" key="3">
    <source>
        <dbReference type="Proteomes" id="UP001597111"/>
    </source>
</evidence>
<reference evidence="2 3" key="1">
    <citation type="journal article" date="2019" name="Int. J. Syst. Evol. Microbiol.">
        <title>The Global Catalogue of Microorganisms (GCM) 10K type strain sequencing project: providing services to taxonomists for standard genome sequencing and annotation.</title>
        <authorList>
            <consortium name="The Broad Institute Genomics Platform"/>
            <consortium name="The Broad Institute Genome Sequencing Center for Infectious Disease"/>
            <person name="Wu L."/>
            <person name="Ma J."/>
        </authorList>
    </citation>
    <scope>NUCLEOTIDE SEQUENCE [LARGE SCALE GENOMIC DNA]</scope>
    <source>
        <strain evidence="2 3">CGMCC 1.12285</strain>
    </source>
</reference>
<organism evidence="2 3">
    <name type="scientific">Halolamina salina</name>
    <dbReference type="NCBI Taxonomy" id="1220023"/>
    <lineage>
        <taxon>Archaea</taxon>
        <taxon>Methanobacteriati</taxon>
        <taxon>Methanobacteriota</taxon>
        <taxon>Stenosarchaea group</taxon>
        <taxon>Halobacteria</taxon>
        <taxon>Halobacteriales</taxon>
        <taxon>Haloferacaceae</taxon>
    </lineage>
</organism>
<name>A0ABD6B6E2_9EURY</name>
<feature type="transmembrane region" description="Helical" evidence="1">
    <location>
        <begin position="12"/>
        <end position="32"/>
    </location>
</feature>
<proteinExistence type="predicted"/>
<evidence type="ECO:0000313" key="2">
    <source>
        <dbReference type="EMBL" id="MFD1526173.1"/>
    </source>
</evidence>
<dbReference type="AlphaFoldDB" id="A0ABD6B6E2"/>
<dbReference type="EMBL" id="JBHUDH010000071">
    <property type="protein sequence ID" value="MFD1526173.1"/>
    <property type="molecule type" value="Genomic_DNA"/>
</dbReference>
<evidence type="ECO:0008006" key="4">
    <source>
        <dbReference type="Google" id="ProtNLM"/>
    </source>
</evidence>
<dbReference type="RefSeq" id="WP_379818369.1">
    <property type="nucleotide sequence ID" value="NZ_JBHUDH010000071.1"/>
</dbReference>
<accession>A0ABD6B6E2</accession>
<feature type="transmembrane region" description="Helical" evidence="1">
    <location>
        <begin position="122"/>
        <end position="145"/>
    </location>
</feature>
<comment type="caution">
    <text evidence="2">The sequence shown here is derived from an EMBL/GenBank/DDBJ whole genome shotgun (WGS) entry which is preliminary data.</text>
</comment>
<gene>
    <name evidence="2" type="ORF">ACFR9S_07630</name>
</gene>